<feature type="signal peptide" evidence="1">
    <location>
        <begin position="1"/>
        <end position="27"/>
    </location>
</feature>
<dbReference type="PROSITE" id="PS51257">
    <property type="entry name" value="PROKAR_LIPOPROTEIN"/>
    <property type="match status" value="1"/>
</dbReference>
<keyword evidence="3" id="KW-1185">Reference proteome</keyword>
<evidence type="ECO:0000256" key="1">
    <source>
        <dbReference type="SAM" id="SignalP"/>
    </source>
</evidence>
<dbReference type="HOGENOM" id="CLU_467509_0_0_7"/>
<name>I4C1J0_DESTA</name>
<protein>
    <submittedName>
        <fullName evidence="2">Uncharacterized protein</fullName>
    </submittedName>
</protein>
<evidence type="ECO:0000313" key="2">
    <source>
        <dbReference type="EMBL" id="AFM23431.1"/>
    </source>
</evidence>
<feature type="chain" id="PRO_5003687259" evidence="1">
    <location>
        <begin position="28"/>
        <end position="583"/>
    </location>
</feature>
<gene>
    <name evidence="2" type="ordered locus">Desti_0705</name>
</gene>
<reference evidence="3" key="1">
    <citation type="submission" date="2012-06" db="EMBL/GenBank/DDBJ databases">
        <title>Complete sequence of chromosome of Desulfomonile tiedjei DSM 6799.</title>
        <authorList>
            <person name="Lucas S."/>
            <person name="Copeland A."/>
            <person name="Lapidus A."/>
            <person name="Glavina del Rio T."/>
            <person name="Dalin E."/>
            <person name="Tice H."/>
            <person name="Bruce D."/>
            <person name="Goodwin L."/>
            <person name="Pitluck S."/>
            <person name="Peters L."/>
            <person name="Ovchinnikova G."/>
            <person name="Zeytun A."/>
            <person name="Lu M."/>
            <person name="Kyrpides N."/>
            <person name="Mavromatis K."/>
            <person name="Ivanova N."/>
            <person name="Brettin T."/>
            <person name="Detter J.C."/>
            <person name="Han C."/>
            <person name="Larimer F."/>
            <person name="Land M."/>
            <person name="Hauser L."/>
            <person name="Markowitz V."/>
            <person name="Cheng J.-F."/>
            <person name="Hugenholtz P."/>
            <person name="Woyke T."/>
            <person name="Wu D."/>
            <person name="Spring S."/>
            <person name="Schroeder M."/>
            <person name="Brambilla E."/>
            <person name="Klenk H.-P."/>
            <person name="Eisen J.A."/>
        </authorList>
    </citation>
    <scope>NUCLEOTIDE SEQUENCE [LARGE SCALE GENOMIC DNA]</scope>
    <source>
        <strain evidence="3">ATCC 49306 / DSM 6799 / DCB-1</strain>
    </source>
</reference>
<dbReference type="AlphaFoldDB" id="I4C1J0"/>
<organism evidence="2 3">
    <name type="scientific">Desulfomonile tiedjei (strain ATCC 49306 / DSM 6799 / DCB-1)</name>
    <dbReference type="NCBI Taxonomy" id="706587"/>
    <lineage>
        <taxon>Bacteria</taxon>
        <taxon>Pseudomonadati</taxon>
        <taxon>Thermodesulfobacteriota</taxon>
        <taxon>Desulfomonilia</taxon>
        <taxon>Desulfomonilales</taxon>
        <taxon>Desulfomonilaceae</taxon>
        <taxon>Desulfomonile</taxon>
    </lineage>
</organism>
<accession>I4C1J0</accession>
<proteinExistence type="predicted"/>
<dbReference type="OrthoDB" id="5414714at2"/>
<sequence length="583" mass="64270">MRGTRCLLPVVLFVGCLCLFSNPPAMAWEFELAGSFNWTYEWYNQTGHKGFFGQYNVDNGGATRAANLNFWNGGQFDTNITTSAEARWSYFNVGFQPVIKINPAIKITGLYRLGTYGDPFASDYHTQDAPGTKNAFSEGQWTLFWVTAQTPIGVFGIGKRPWTFGNALQYDGEDAASTESISLTVPYGPLDIGIAFYPYRFAGSSSIREVVENQVSLGDNFNPYTIAVYPGQPNGVNPYRQYFSRADGSGSFSKDFLAFVMYSCGPLRAGILGSYGAYHIGPEAQLIDPAGIPAQTTWAAQDTELSHGTTFLKYNNGRFFFNAEAAWLYWTDRFGSDPNGEVTPPHTRYAEQWRYMVELGLMAGPAKVSLLHAWTPGPDRRAGTIIGKQPALFVWHAEYDRQLGNFDVFRPYSYLFSYNYGGGLNAYNLSGDGYLRDASVFAARADYAVASNLNVFGTFFYANRTSNGYSWGSLGPNAGVGDFGNVPDGNVSFNINRYPTSPNIPDTALGYEINAGLDWKLLEGWTAGVVLGYWQPGKWFNYACADRSVPGWQAGTAANNFGTNPNRTIDPIIGGELSLVFEF</sequence>
<dbReference type="RefSeq" id="WP_014808587.1">
    <property type="nucleotide sequence ID" value="NC_018025.1"/>
</dbReference>
<evidence type="ECO:0000313" key="3">
    <source>
        <dbReference type="Proteomes" id="UP000006055"/>
    </source>
</evidence>
<dbReference type="EMBL" id="CP003360">
    <property type="protein sequence ID" value="AFM23431.1"/>
    <property type="molecule type" value="Genomic_DNA"/>
</dbReference>
<keyword evidence="1" id="KW-0732">Signal</keyword>
<dbReference type="Proteomes" id="UP000006055">
    <property type="component" value="Chromosome"/>
</dbReference>
<dbReference type="KEGG" id="dti:Desti_0705"/>